<dbReference type="AlphaFoldDB" id="A0AAW0U0L4"/>
<name>A0AAW0U0L4_SCYPA</name>
<evidence type="ECO:0000313" key="3">
    <source>
        <dbReference type="EMBL" id="KAK8391937.1"/>
    </source>
</evidence>
<feature type="compositionally biased region" description="Basic and acidic residues" evidence="2">
    <location>
        <begin position="1"/>
        <end position="18"/>
    </location>
</feature>
<feature type="compositionally biased region" description="Polar residues" evidence="2">
    <location>
        <begin position="37"/>
        <end position="48"/>
    </location>
</feature>
<feature type="region of interest" description="Disordered" evidence="2">
    <location>
        <begin position="367"/>
        <end position="389"/>
    </location>
</feature>
<feature type="coiled-coil region" evidence="1">
    <location>
        <begin position="575"/>
        <end position="609"/>
    </location>
</feature>
<sequence>MKEMEGTEHNVCAEEISKHGTGGDSNEEDGKKLDSEAATTTCQDSGLSSGRDAALTGPPHTPKKVTAKSHSSRGKTLSPCLTSTPKKKLFDLAEESNYAIISSQAILEDPLLSSIDEPGNSTDYQAESLTSDEDSEDAGSRLCKTKVKAESDASQRKTPVYKLVNDLSNTRISTSQSFSETIQQHVVEANPASVKKNLFDIPVSPKLKNRVRERLYTLVNSIEGYENRVYVRDEETSGQIHNMESFSKVNIKSPKSTKNGVNTFSKLPVYSSSDVSTSQQNCFHDLSNASALGSSLMERYGCALSGVITSQIKSLQHHQDQLNQEKLSLAMQKKEQETSARISLYHEKLQLMIQMVEELELRSVKHQAAARDQAEHHNQRMKEQEEQHQEELAALRAECHRKIEEARVQTQLADRACEQRLLEVISATQVKSAALEKELKAQISDLNSSITRLRAEKRVLEASLETLTSDIDRTHLVSGSPSPQGGREAGHGEHSKQTDNMRRDNGLYKDLSGDLLKTRSQEEVRFWKKESEQFQKKLHEAEVMQRELIGDMFQDTHSKSKVDHEVLGVQSAGESEELRSTVAVLQEKLSQALKENVALKQKLNDCHERETDLLKKLALKEDEVTSLRAELKFSKMQVLQGNENLELQLKECAEHHKQTMVSYQCDVERETSAAVTAALAHHREKTHHLLADLGARYELLIRSTRAHSRAQINEYKKAVRCLKERNKMMEKG</sequence>
<feature type="compositionally biased region" description="Basic and acidic residues" evidence="2">
    <location>
        <begin position="372"/>
        <end position="389"/>
    </location>
</feature>
<feature type="coiled-coil region" evidence="1">
    <location>
        <begin position="705"/>
        <end position="732"/>
    </location>
</feature>
<reference evidence="3 4" key="1">
    <citation type="submission" date="2023-03" db="EMBL/GenBank/DDBJ databases">
        <title>High-quality genome of Scylla paramamosain provides insights in environmental adaptation.</title>
        <authorList>
            <person name="Zhang L."/>
        </authorList>
    </citation>
    <scope>NUCLEOTIDE SEQUENCE [LARGE SCALE GENOMIC DNA]</scope>
    <source>
        <strain evidence="3">LZ_2023a</strain>
        <tissue evidence="3">Muscle</tissue>
    </source>
</reference>
<keyword evidence="4" id="KW-1185">Reference proteome</keyword>
<organism evidence="3 4">
    <name type="scientific">Scylla paramamosain</name>
    <name type="common">Mud crab</name>
    <dbReference type="NCBI Taxonomy" id="85552"/>
    <lineage>
        <taxon>Eukaryota</taxon>
        <taxon>Metazoa</taxon>
        <taxon>Ecdysozoa</taxon>
        <taxon>Arthropoda</taxon>
        <taxon>Crustacea</taxon>
        <taxon>Multicrustacea</taxon>
        <taxon>Malacostraca</taxon>
        <taxon>Eumalacostraca</taxon>
        <taxon>Eucarida</taxon>
        <taxon>Decapoda</taxon>
        <taxon>Pleocyemata</taxon>
        <taxon>Brachyura</taxon>
        <taxon>Eubrachyura</taxon>
        <taxon>Portunoidea</taxon>
        <taxon>Portunidae</taxon>
        <taxon>Portuninae</taxon>
        <taxon>Scylla</taxon>
    </lineage>
</organism>
<feature type="compositionally biased region" description="Basic residues" evidence="2">
    <location>
        <begin position="61"/>
        <end position="73"/>
    </location>
</feature>
<feature type="region of interest" description="Disordered" evidence="2">
    <location>
        <begin position="474"/>
        <end position="509"/>
    </location>
</feature>
<feature type="compositionally biased region" description="Polar residues" evidence="2">
    <location>
        <begin position="119"/>
        <end position="129"/>
    </location>
</feature>
<protein>
    <submittedName>
        <fullName evidence="3">Uncharacterized protein</fullName>
    </submittedName>
</protein>
<gene>
    <name evidence="3" type="ORF">O3P69_017507</name>
</gene>
<proteinExistence type="predicted"/>
<evidence type="ECO:0000313" key="4">
    <source>
        <dbReference type="Proteomes" id="UP001487740"/>
    </source>
</evidence>
<evidence type="ECO:0000256" key="1">
    <source>
        <dbReference type="SAM" id="Coils"/>
    </source>
</evidence>
<dbReference type="EMBL" id="JARAKH010000023">
    <property type="protein sequence ID" value="KAK8391937.1"/>
    <property type="molecule type" value="Genomic_DNA"/>
</dbReference>
<keyword evidence="1" id="KW-0175">Coiled coil</keyword>
<feature type="region of interest" description="Disordered" evidence="2">
    <location>
        <begin position="113"/>
        <end position="140"/>
    </location>
</feature>
<feature type="region of interest" description="Disordered" evidence="2">
    <location>
        <begin position="1"/>
        <end position="80"/>
    </location>
</feature>
<comment type="caution">
    <text evidence="3">The sequence shown here is derived from an EMBL/GenBank/DDBJ whole genome shotgun (WGS) entry which is preliminary data.</text>
</comment>
<dbReference type="Proteomes" id="UP001487740">
    <property type="component" value="Unassembled WGS sequence"/>
</dbReference>
<evidence type="ECO:0000256" key="2">
    <source>
        <dbReference type="SAM" id="MobiDB-lite"/>
    </source>
</evidence>
<dbReference type="EMBL" id="JARAKH010000023">
    <property type="protein sequence ID" value="KAK8391938.1"/>
    <property type="molecule type" value="Genomic_DNA"/>
</dbReference>
<feature type="coiled-coil region" evidence="1">
    <location>
        <begin position="436"/>
        <end position="470"/>
    </location>
</feature>
<accession>A0AAW0U0L4</accession>
<feature type="compositionally biased region" description="Basic and acidic residues" evidence="2">
    <location>
        <begin position="488"/>
        <end position="507"/>
    </location>
</feature>